<evidence type="ECO:0000313" key="2">
    <source>
        <dbReference type="Proteomes" id="UP000029734"/>
    </source>
</evidence>
<sequence length="81" mass="9167">MLDVNYKGDVAILDLRESVLRGEHPKQELMQFVSEAKQGTVIEIHLPHRAEPLVAALESLGISSIINQLEDNHFRLMCVKM</sequence>
<accession>A0A098MES5</accession>
<organism evidence="1 2">
    <name type="scientific">Paenibacillus wynnii</name>
    <dbReference type="NCBI Taxonomy" id="268407"/>
    <lineage>
        <taxon>Bacteria</taxon>
        <taxon>Bacillati</taxon>
        <taxon>Bacillota</taxon>
        <taxon>Bacilli</taxon>
        <taxon>Bacillales</taxon>
        <taxon>Paenibacillaceae</taxon>
        <taxon>Paenibacillus</taxon>
    </lineage>
</organism>
<dbReference type="STRING" id="268407.PWYN_15220"/>
<dbReference type="EMBL" id="JQCR01000002">
    <property type="protein sequence ID" value="KGE20543.1"/>
    <property type="molecule type" value="Genomic_DNA"/>
</dbReference>
<dbReference type="Proteomes" id="UP000029734">
    <property type="component" value="Unassembled WGS sequence"/>
</dbReference>
<evidence type="ECO:0000313" key="1">
    <source>
        <dbReference type="EMBL" id="KGE20543.1"/>
    </source>
</evidence>
<dbReference type="AlphaFoldDB" id="A0A098MES5"/>
<comment type="caution">
    <text evidence="1">The sequence shown here is derived from an EMBL/GenBank/DDBJ whole genome shotgun (WGS) entry which is preliminary data.</text>
</comment>
<protein>
    <submittedName>
        <fullName evidence="1">Amino acid decarboxylase</fullName>
    </submittedName>
</protein>
<reference evidence="1 2" key="2">
    <citation type="submission" date="2014-10" db="EMBL/GenBank/DDBJ databases">
        <title>Comparative genomics of the Paenibacillus odorifer group.</title>
        <authorList>
            <person name="Tsai Y.-C."/>
            <person name="Martin N."/>
            <person name="Korlach J."/>
            <person name="Wiedmann M."/>
        </authorList>
    </citation>
    <scope>NUCLEOTIDE SEQUENCE [LARGE SCALE GENOMIC DNA]</scope>
    <source>
        <strain evidence="1 2">DSM 18334</strain>
    </source>
</reference>
<proteinExistence type="predicted"/>
<reference evidence="1 2" key="1">
    <citation type="submission" date="2014-08" db="EMBL/GenBank/DDBJ databases">
        <authorList>
            <person name="den Bakker H.C."/>
        </authorList>
    </citation>
    <scope>NUCLEOTIDE SEQUENCE [LARGE SCALE GENOMIC DNA]</scope>
    <source>
        <strain evidence="1 2">DSM 18334</strain>
    </source>
</reference>
<keyword evidence="2" id="KW-1185">Reference proteome</keyword>
<dbReference type="RefSeq" id="WP_036652916.1">
    <property type="nucleotide sequence ID" value="NZ_JQCR01000002.1"/>
</dbReference>
<gene>
    <name evidence="1" type="ORF">PWYN_15220</name>
</gene>
<name>A0A098MES5_9BACL</name>
<dbReference type="OrthoDB" id="2376973at2"/>